<feature type="coiled-coil region" evidence="4">
    <location>
        <begin position="126"/>
        <end position="153"/>
    </location>
</feature>
<evidence type="ECO:0000313" key="6">
    <source>
        <dbReference type="EMBL" id="MEQ2280747.1"/>
    </source>
</evidence>
<keyword evidence="2" id="KW-0963">Cytoplasm</keyword>
<dbReference type="Gene3D" id="2.20.70.10">
    <property type="match status" value="1"/>
</dbReference>
<feature type="non-terminal residue" evidence="6">
    <location>
        <position position="259"/>
    </location>
</feature>
<organism evidence="6 7">
    <name type="scientific">Ameca splendens</name>
    <dbReference type="NCBI Taxonomy" id="208324"/>
    <lineage>
        <taxon>Eukaryota</taxon>
        <taxon>Metazoa</taxon>
        <taxon>Chordata</taxon>
        <taxon>Craniata</taxon>
        <taxon>Vertebrata</taxon>
        <taxon>Euteleostomi</taxon>
        <taxon>Actinopterygii</taxon>
        <taxon>Neopterygii</taxon>
        <taxon>Teleostei</taxon>
        <taxon>Neoteleostei</taxon>
        <taxon>Acanthomorphata</taxon>
        <taxon>Ovalentaria</taxon>
        <taxon>Atherinomorphae</taxon>
        <taxon>Cyprinodontiformes</taxon>
        <taxon>Goodeidae</taxon>
        <taxon>Ameca</taxon>
    </lineage>
</organism>
<keyword evidence="3" id="KW-0597">Phosphoprotein</keyword>
<dbReference type="PANTHER" id="PTHR14791">
    <property type="entry name" value="BOMB/KIRA PROTEINS"/>
    <property type="match status" value="1"/>
</dbReference>
<name>A0ABV0XH34_9TELE</name>
<evidence type="ECO:0000259" key="5">
    <source>
        <dbReference type="PROSITE" id="PS50020"/>
    </source>
</evidence>
<feature type="domain" description="WW" evidence="5">
    <location>
        <begin position="72"/>
        <end position="105"/>
    </location>
</feature>
<proteinExistence type="predicted"/>
<dbReference type="CDD" id="cd00201">
    <property type="entry name" value="WW"/>
    <property type="match status" value="1"/>
</dbReference>
<evidence type="ECO:0000313" key="7">
    <source>
        <dbReference type="Proteomes" id="UP001469553"/>
    </source>
</evidence>
<feature type="coiled-coil region" evidence="4">
    <location>
        <begin position="183"/>
        <end position="210"/>
    </location>
</feature>
<dbReference type="EMBL" id="JAHRIP010002105">
    <property type="protein sequence ID" value="MEQ2280747.1"/>
    <property type="molecule type" value="Genomic_DNA"/>
</dbReference>
<reference evidence="6 7" key="1">
    <citation type="submission" date="2021-06" db="EMBL/GenBank/DDBJ databases">
        <authorList>
            <person name="Palmer J.M."/>
        </authorList>
    </citation>
    <scope>NUCLEOTIDE SEQUENCE [LARGE SCALE GENOMIC DNA]</scope>
    <source>
        <strain evidence="6 7">AS_MEX2019</strain>
        <tissue evidence="6">Muscle</tissue>
    </source>
</reference>
<dbReference type="InterPro" id="IPR051105">
    <property type="entry name" value="WWC/KIBRA_Hippo_Reg"/>
</dbReference>
<dbReference type="PANTHER" id="PTHR14791:SF29">
    <property type="entry name" value="PROTEIN KIBRA"/>
    <property type="match status" value="1"/>
</dbReference>
<accession>A0ABV0XH34</accession>
<comment type="subcellular location">
    <subcellularLocation>
        <location evidence="1">Cytoplasm</location>
    </subcellularLocation>
</comment>
<dbReference type="PROSITE" id="PS50020">
    <property type="entry name" value="WW_DOMAIN_2"/>
    <property type="match status" value="1"/>
</dbReference>
<gene>
    <name evidence="6" type="ORF">AMECASPLE_023111</name>
</gene>
<dbReference type="SMART" id="SM00456">
    <property type="entry name" value="WW"/>
    <property type="match status" value="1"/>
</dbReference>
<evidence type="ECO:0000256" key="1">
    <source>
        <dbReference type="ARBA" id="ARBA00004496"/>
    </source>
</evidence>
<dbReference type="SUPFAM" id="SSF51045">
    <property type="entry name" value="WW domain"/>
    <property type="match status" value="1"/>
</dbReference>
<dbReference type="InterPro" id="IPR001202">
    <property type="entry name" value="WW_dom"/>
</dbReference>
<evidence type="ECO:0000256" key="2">
    <source>
        <dbReference type="ARBA" id="ARBA00022490"/>
    </source>
</evidence>
<comment type="caution">
    <text evidence="6">The sequence shown here is derived from an EMBL/GenBank/DDBJ whole genome shotgun (WGS) entry which is preliminary data.</text>
</comment>
<dbReference type="Proteomes" id="UP001469553">
    <property type="component" value="Unassembled WGS sequence"/>
</dbReference>
<sequence length="259" mass="29449">METSRRYVGIACGIPGAGFLPLCPIRWVPSPPFSPSTPLRGALCCRVIQVLNLFGSVLRQTKPLTFADCIGDELPVGWEEAYDPVVGAYYVDHNTKKTQLEDPRAQWQREQEAMLRDYLAVARDALSAQKEIYQVKEQRLRLAQQEYRQLNDAWRDKSTSQTSLNSRSSSSSKYDPEILKAEIATAKSRVNKLKRDLACMKQELQHKEQGFETLREINLKVSNNPYGYKLNDAQAILNEVHSIRDAISSGEKEKQDLMQ</sequence>
<protein>
    <recommendedName>
        <fullName evidence="5">WW domain-containing protein</fullName>
    </recommendedName>
</protein>
<dbReference type="InterPro" id="IPR036020">
    <property type="entry name" value="WW_dom_sf"/>
</dbReference>
<keyword evidence="4" id="KW-0175">Coiled coil</keyword>
<keyword evidence="7" id="KW-1185">Reference proteome</keyword>
<evidence type="ECO:0000256" key="4">
    <source>
        <dbReference type="SAM" id="Coils"/>
    </source>
</evidence>
<dbReference type="Pfam" id="PF00397">
    <property type="entry name" value="WW"/>
    <property type="match status" value="1"/>
</dbReference>
<evidence type="ECO:0000256" key="3">
    <source>
        <dbReference type="ARBA" id="ARBA00022553"/>
    </source>
</evidence>